<evidence type="ECO:0000313" key="3">
    <source>
        <dbReference type="Proteomes" id="UP001200034"/>
    </source>
</evidence>
<reference evidence="2" key="1">
    <citation type="journal article" date="2021" name="Mol. Ecol. Resour.">
        <title>Phylogenomic analyses of the genus Drosophila reveals genomic signals of climate adaptation.</title>
        <authorList>
            <person name="Li F."/>
            <person name="Rane R.V."/>
            <person name="Luria V."/>
            <person name="Xiong Z."/>
            <person name="Chen J."/>
            <person name="Li Z."/>
            <person name="Catullo R.A."/>
            <person name="Griffin P.C."/>
            <person name="Schiffer M."/>
            <person name="Pearce S."/>
            <person name="Lee S.F."/>
            <person name="McElroy K."/>
            <person name="Stocker A."/>
            <person name="Shirriffs J."/>
            <person name="Cockerell F."/>
            <person name="Coppin C."/>
            <person name="Sgro C.M."/>
            <person name="Karger A."/>
            <person name="Cain J.W."/>
            <person name="Weber J.A."/>
            <person name="Santpere G."/>
            <person name="Kirschner M.W."/>
            <person name="Hoffmann A.A."/>
            <person name="Oakeshott J.G."/>
            <person name="Zhang G."/>
        </authorList>
    </citation>
    <scope>NUCLEOTIDE SEQUENCE</scope>
    <source>
        <strain evidence="2">BGI-SZ-2011g</strain>
    </source>
</reference>
<dbReference type="PROSITE" id="PS51457">
    <property type="entry name" value="BEN"/>
    <property type="match status" value="1"/>
</dbReference>
<comment type="caution">
    <text evidence="2">The sequence shown here is derived from an EMBL/GenBank/DDBJ whole genome shotgun (WGS) entry which is preliminary data.</text>
</comment>
<evidence type="ECO:0000259" key="1">
    <source>
        <dbReference type="PROSITE" id="PS51457"/>
    </source>
</evidence>
<dbReference type="Gene3D" id="1.10.10.2590">
    <property type="entry name" value="BEN domain"/>
    <property type="match status" value="1"/>
</dbReference>
<protein>
    <recommendedName>
        <fullName evidence="1">BEN domain-containing protein</fullName>
    </recommendedName>
</protein>
<accession>A0AAD4K6K2</accession>
<dbReference type="InterPro" id="IPR018379">
    <property type="entry name" value="BEN_domain"/>
</dbReference>
<dbReference type="SMART" id="SM01025">
    <property type="entry name" value="BEN"/>
    <property type="match status" value="1"/>
</dbReference>
<dbReference type="GO" id="GO:0003677">
    <property type="term" value="F:DNA binding"/>
    <property type="evidence" value="ECO:0007669"/>
    <property type="project" value="InterPro"/>
</dbReference>
<proteinExistence type="predicted"/>
<evidence type="ECO:0000313" key="2">
    <source>
        <dbReference type="EMBL" id="KAH8378439.1"/>
    </source>
</evidence>
<dbReference type="EMBL" id="JAJJHW010001127">
    <property type="protein sequence ID" value="KAH8378439.1"/>
    <property type="molecule type" value="Genomic_DNA"/>
</dbReference>
<keyword evidence="3" id="KW-1185">Reference proteome</keyword>
<organism evidence="2 3">
    <name type="scientific">Drosophila rubida</name>
    <dbReference type="NCBI Taxonomy" id="30044"/>
    <lineage>
        <taxon>Eukaryota</taxon>
        <taxon>Metazoa</taxon>
        <taxon>Ecdysozoa</taxon>
        <taxon>Arthropoda</taxon>
        <taxon>Hexapoda</taxon>
        <taxon>Insecta</taxon>
        <taxon>Pterygota</taxon>
        <taxon>Neoptera</taxon>
        <taxon>Endopterygota</taxon>
        <taxon>Diptera</taxon>
        <taxon>Brachycera</taxon>
        <taxon>Muscomorpha</taxon>
        <taxon>Ephydroidea</taxon>
        <taxon>Drosophilidae</taxon>
        <taxon>Drosophila</taxon>
    </lineage>
</organism>
<dbReference type="Pfam" id="PF10523">
    <property type="entry name" value="BEN"/>
    <property type="match status" value="1"/>
</dbReference>
<dbReference type="AlphaFoldDB" id="A0AAD4K6K2"/>
<name>A0AAD4K6K2_9MUSC</name>
<feature type="domain" description="BEN" evidence="1">
    <location>
        <begin position="81"/>
        <end position="173"/>
    </location>
</feature>
<feature type="non-terminal residue" evidence="2">
    <location>
        <position position="178"/>
    </location>
</feature>
<gene>
    <name evidence="2" type="ORF">KR093_011366</name>
</gene>
<dbReference type="Proteomes" id="UP001200034">
    <property type="component" value="Unassembled WGS sequence"/>
</dbReference>
<sequence length="178" mass="20281">MSSLIKATQTNRLDLLKAMQLRINELLGLLHERGELLSIPLEEQESERNQEGLDLRLLREQEKEETNRKAAQTPKTITFGAHNTAADQQKFESINWECYSLATRALLDAVFDKRTLATCTLSGWKKGAKSSRHQLDPLKVHDIVQLVRQKCQVSVTRIKKIIVTKCADTGRNRRCSGR</sequence>